<keyword evidence="1" id="KW-0732">Signal</keyword>
<evidence type="ECO:0000313" key="3">
    <source>
        <dbReference type="Proteomes" id="UP000799770"/>
    </source>
</evidence>
<dbReference type="AlphaFoldDB" id="A0A6A5Z242"/>
<evidence type="ECO:0000313" key="2">
    <source>
        <dbReference type="EMBL" id="KAF2112401.1"/>
    </source>
</evidence>
<name>A0A6A5Z242_9PLEO</name>
<dbReference type="Proteomes" id="UP000799770">
    <property type="component" value="Unassembled WGS sequence"/>
</dbReference>
<evidence type="ECO:0008006" key="4">
    <source>
        <dbReference type="Google" id="ProtNLM"/>
    </source>
</evidence>
<accession>A0A6A5Z242</accession>
<reference evidence="2" key="1">
    <citation type="journal article" date="2020" name="Stud. Mycol.">
        <title>101 Dothideomycetes genomes: a test case for predicting lifestyles and emergence of pathogens.</title>
        <authorList>
            <person name="Haridas S."/>
            <person name="Albert R."/>
            <person name="Binder M."/>
            <person name="Bloem J."/>
            <person name="Labutti K."/>
            <person name="Salamov A."/>
            <person name="Andreopoulos B."/>
            <person name="Baker S."/>
            <person name="Barry K."/>
            <person name="Bills G."/>
            <person name="Bluhm B."/>
            <person name="Cannon C."/>
            <person name="Castanera R."/>
            <person name="Culley D."/>
            <person name="Daum C."/>
            <person name="Ezra D."/>
            <person name="Gonzalez J."/>
            <person name="Henrissat B."/>
            <person name="Kuo A."/>
            <person name="Liang C."/>
            <person name="Lipzen A."/>
            <person name="Lutzoni F."/>
            <person name="Magnuson J."/>
            <person name="Mondo S."/>
            <person name="Nolan M."/>
            <person name="Ohm R."/>
            <person name="Pangilinan J."/>
            <person name="Park H.-J."/>
            <person name="Ramirez L."/>
            <person name="Alfaro M."/>
            <person name="Sun H."/>
            <person name="Tritt A."/>
            <person name="Yoshinaga Y."/>
            <person name="Zwiers L.-H."/>
            <person name="Turgeon B."/>
            <person name="Goodwin S."/>
            <person name="Spatafora J."/>
            <person name="Crous P."/>
            <person name="Grigoriev I."/>
        </authorList>
    </citation>
    <scope>NUCLEOTIDE SEQUENCE</scope>
    <source>
        <strain evidence="2">CBS 627.86</strain>
    </source>
</reference>
<keyword evidence="3" id="KW-1185">Reference proteome</keyword>
<proteinExistence type="predicted"/>
<organism evidence="2 3">
    <name type="scientific">Lophiotrema nucula</name>
    <dbReference type="NCBI Taxonomy" id="690887"/>
    <lineage>
        <taxon>Eukaryota</taxon>
        <taxon>Fungi</taxon>
        <taxon>Dikarya</taxon>
        <taxon>Ascomycota</taxon>
        <taxon>Pezizomycotina</taxon>
        <taxon>Dothideomycetes</taxon>
        <taxon>Pleosporomycetidae</taxon>
        <taxon>Pleosporales</taxon>
        <taxon>Lophiotremataceae</taxon>
        <taxon>Lophiotrema</taxon>
    </lineage>
</organism>
<evidence type="ECO:0000256" key="1">
    <source>
        <dbReference type="SAM" id="SignalP"/>
    </source>
</evidence>
<feature type="signal peptide" evidence="1">
    <location>
        <begin position="1"/>
        <end position="27"/>
    </location>
</feature>
<sequence length="74" mass="8532">MFRSNKLCSALRVYALLLNVGFWILQSQRGGDPANDWPVLHYSKRKLSNQILALCADFRFGPCRSIRDSSVHHR</sequence>
<feature type="chain" id="PRO_5025328133" description="Secreted protein" evidence="1">
    <location>
        <begin position="28"/>
        <end position="74"/>
    </location>
</feature>
<gene>
    <name evidence="2" type="ORF">BDV96DRAFT_580640</name>
</gene>
<protein>
    <recommendedName>
        <fullName evidence="4">Secreted protein</fullName>
    </recommendedName>
</protein>
<dbReference type="EMBL" id="ML977331">
    <property type="protein sequence ID" value="KAF2112401.1"/>
    <property type="molecule type" value="Genomic_DNA"/>
</dbReference>